<keyword evidence="2" id="KW-0812">Transmembrane</keyword>
<feature type="region of interest" description="Disordered" evidence="1">
    <location>
        <begin position="1"/>
        <end position="24"/>
    </location>
</feature>
<name>F1YJ67_9ACTN</name>
<feature type="compositionally biased region" description="Polar residues" evidence="1">
    <location>
        <begin position="126"/>
        <end position="139"/>
    </location>
</feature>
<feature type="region of interest" description="Disordered" evidence="1">
    <location>
        <begin position="67"/>
        <end position="163"/>
    </location>
</feature>
<accession>F1YJ67</accession>
<feature type="compositionally biased region" description="Low complexity" evidence="1">
    <location>
        <begin position="85"/>
        <end position="114"/>
    </location>
</feature>
<protein>
    <submittedName>
        <fullName evidence="3">Uncharacterized protein</fullName>
    </submittedName>
</protein>
<dbReference type="STRING" id="644548.SCNU_10429"/>
<keyword evidence="2" id="KW-0472">Membrane</keyword>
<dbReference type="OrthoDB" id="4382313at2"/>
<evidence type="ECO:0000256" key="1">
    <source>
        <dbReference type="SAM" id="MobiDB-lite"/>
    </source>
</evidence>
<gene>
    <name evidence="3" type="ORF">SCNU_10429</name>
</gene>
<dbReference type="EMBL" id="AEUD01000007">
    <property type="protein sequence ID" value="EGD55282.1"/>
    <property type="molecule type" value="Genomic_DNA"/>
</dbReference>
<dbReference type="RefSeq" id="WP_009679310.1">
    <property type="nucleotide sequence ID" value="NZ_AEUD01000007.1"/>
</dbReference>
<organism evidence="3 4">
    <name type="scientific">Gordonia neofelifaecis NRRL B-59395</name>
    <dbReference type="NCBI Taxonomy" id="644548"/>
    <lineage>
        <taxon>Bacteria</taxon>
        <taxon>Bacillati</taxon>
        <taxon>Actinomycetota</taxon>
        <taxon>Actinomycetes</taxon>
        <taxon>Mycobacteriales</taxon>
        <taxon>Gordoniaceae</taxon>
        <taxon>Gordonia</taxon>
    </lineage>
</organism>
<dbReference type="Proteomes" id="UP000035065">
    <property type="component" value="Unassembled WGS sequence"/>
</dbReference>
<evidence type="ECO:0000256" key="2">
    <source>
        <dbReference type="SAM" id="Phobius"/>
    </source>
</evidence>
<dbReference type="eggNOG" id="ENOG5031W00">
    <property type="taxonomic scope" value="Bacteria"/>
</dbReference>
<dbReference type="AlphaFoldDB" id="F1YJ67"/>
<proteinExistence type="predicted"/>
<evidence type="ECO:0000313" key="4">
    <source>
        <dbReference type="Proteomes" id="UP000035065"/>
    </source>
</evidence>
<feature type="transmembrane region" description="Helical" evidence="2">
    <location>
        <begin position="45"/>
        <end position="65"/>
    </location>
</feature>
<keyword evidence="4" id="KW-1185">Reference proteome</keyword>
<reference evidence="3 4" key="1">
    <citation type="journal article" date="2011" name="J. Bacteriol.">
        <title>Draft Genome Sequence of Gordonia neofelifaecis NRRL B-59395, a Cholesterol-Degrading Actinomycete.</title>
        <authorList>
            <person name="Ge F."/>
            <person name="Li W."/>
            <person name="Chen G."/>
            <person name="Liu Y."/>
            <person name="Zhang G."/>
            <person name="Yong B."/>
            <person name="Wang Q."/>
            <person name="Wang N."/>
            <person name="Huang Z."/>
            <person name="Li W."/>
            <person name="Wang J."/>
            <person name="Wu C."/>
            <person name="Xie Q."/>
            <person name="Liu G."/>
        </authorList>
    </citation>
    <scope>NUCLEOTIDE SEQUENCE [LARGE SCALE GENOMIC DNA]</scope>
    <source>
        <strain evidence="3 4">NRRL B-59395</strain>
    </source>
</reference>
<evidence type="ECO:0000313" key="3">
    <source>
        <dbReference type="EMBL" id="EGD55282.1"/>
    </source>
</evidence>
<feature type="compositionally biased region" description="Polar residues" evidence="1">
    <location>
        <begin position="147"/>
        <end position="163"/>
    </location>
</feature>
<comment type="caution">
    <text evidence="3">The sequence shown here is derived from an EMBL/GenBank/DDBJ whole genome shotgun (WGS) entry which is preliminary data.</text>
</comment>
<sequence length="163" mass="17460">MSAEDSSTKPAADGSAESDVDDVDQEQSAFSKLMHRMRHIYRTRVRTTTVVLVVVWFALLAFYGFSSQHYDPKPQPGENISKVQSTTDSTTVRPTTTSSEPSTSVEESTPTTTEESTDTQVRRGSQDTVEPTSEATQNPHGGLPGTTEGSAQQSVGATGSSGR</sequence>
<keyword evidence="2" id="KW-1133">Transmembrane helix</keyword>